<proteinExistence type="predicted"/>
<organism evidence="2 3">
    <name type="scientific">Streptomyces phaeofaciens</name>
    <dbReference type="NCBI Taxonomy" id="68254"/>
    <lineage>
        <taxon>Bacteria</taxon>
        <taxon>Bacillati</taxon>
        <taxon>Actinomycetota</taxon>
        <taxon>Actinomycetes</taxon>
        <taxon>Kitasatosporales</taxon>
        <taxon>Streptomycetaceae</taxon>
        <taxon>Streptomyces</taxon>
    </lineage>
</organism>
<keyword evidence="3" id="KW-1185">Reference proteome</keyword>
<dbReference type="PANTHER" id="PTHR43433:SF5">
    <property type="entry name" value="AB HYDROLASE-1 DOMAIN-CONTAINING PROTEIN"/>
    <property type="match status" value="1"/>
</dbReference>
<feature type="domain" description="AB hydrolase-1" evidence="1">
    <location>
        <begin position="8"/>
        <end position="232"/>
    </location>
</feature>
<reference evidence="2" key="2">
    <citation type="submission" date="2020-09" db="EMBL/GenBank/DDBJ databases">
        <authorList>
            <person name="Sun Q."/>
            <person name="Ohkuma M."/>
        </authorList>
    </citation>
    <scope>NUCLEOTIDE SEQUENCE</scope>
    <source>
        <strain evidence="2">JCM 4125</strain>
    </source>
</reference>
<reference evidence="2" key="1">
    <citation type="journal article" date="2014" name="Int. J. Syst. Evol. Microbiol.">
        <title>Complete genome sequence of Corynebacterium casei LMG S-19264T (=DSM 44701T), isolated from a smear-ripened cheese.</title>
        <authorList>
            <consortium name="US DOE Joint Genome Institute (JGI-PGF)"/>
            <person name="Walter F."/>
            <person name="Albersmeier A."/>
            <person name="Kalinowski J."/>
            <person name="Ruckert C."/>
        </authorList>
    </citation>
    <scope>NUCLEOTIDE SEQUENCE</scope>
    <source>
        <strain evidence="2">JCM 4125</strain>
    </source>
</reference>
<dbReference type="InterPro" id="IPR050471">
    <property type="entry name" value="AB_hydrolase"/>
</dbReference>
<dbReference type="PRINTS" id="PR00111">
    <property type="entry name" value="ABHYDROLASE"/>
</dbReference>
<dbReference type="Proteomes" id="UP000646776">
    <property type="component" value="Unassembled WGS sequence"/>
</dbReference>
<evidence type="ECO:0000313" key="3">
    <source>
        <dbReference type="Proteomes" id="UP000646776"/>
    </source>
</evidence>
<dbReference type="PANTHER" id="PTHR43433">
    <property type="entry name" value="HYDROLASE, ALPHA/BETA FOLD FAMILY PROTEIN"/>
    <property type="match status" value="1"/>
</dbReference>
<dbReference type="AlphaFoldDB" id="A0A918HQ50"/>
<keyword evidence="2" id="KW-0378">Hydrolase</keyword>
<dbReference type="GO" id="GO:0016787">
    <property type="term" value="F:hydrolase activity"/>
    <property type="evidence" value="ECO:0007669"/>
    <property type="project" value="UniProtKB-KW"/>
</dbReference>
<dbReference type="Gene3D" id="3.40.50.1820">
    <property type="entry name" value="alpha/beta hydrolase"/>
    <property type="match status" value="1"/>
</dbReference>
<dbReference type="InterPro" id="IPR029058">
    <property type="entry name" value="AB_hydrolase_fold"/>
</dbReference>
<accession>A0A918HQ50</accession>
<dbReference type="SUPFAM" id="SSF53474">
    <property type="entry name" value="alpha/beta-Hydrolases"/>
    <property type="match status" value="1"/>
</dbReference>
<evidence type="ECO:0000259" key="1">
    <source>
        <dbReference type="Pfam" id="PF00561"/>
    </source>
</evidence>
<dbReference type="InterPro" id="IPR000073">
    <property type="entry name" value="AB_hydrolase_1"/>
</dbReference>
<protein>
    <submittedName>
        <fullName evidence="2">Alpha/beta hydrolase</fullName>
    </submittedName>
</protein>
<dbReference type="Pfam" id="PF00561">
    <property type="entry name" value="Abhydrolase_1"/>
    <property type="match status" value="1"/>
</dbReference>
<sequence>MLQHFRGTLDCWDPALVNVLAAERDVITFDNAGVGLSTGRTPRTIAEMAADTLAFMASIGVVQADLLGFSMGGYTAQELALLRPAAVRGLVLAATAPRGGPGIHGWPEGIFNRVDFKRLHLQDYLYAFFNHTKASQRSGLEFLGRYLEREHDRDLPVCWEAREAQCEAVAEWVAPNHEALRRLSAITQPAFVAGGDNDRVVPSRAFHLLAGLMPQARLRIYPDAGHGFLFQHHCQFAQDVLKFFGEIASSS</sequence>
<gene>
    <name evidence="2" type="ORF">GCM10010226_83580</name>
</gene>
<evidence type="ECO:0000313" key="2">
    <source>
        <dbReference type="EMBL" id="GGT93002.1"/>
    </source>
</evidence>
<dbReference type="EMBL" id="BMSA01000042">
    <property type="protein sequence ID" value="GGT93002.1"/>
    <property type="molecule type" value="Genomic_DNA"/>
</dbReference>
<name>A0A918HQ50_9ACTN</name>
<comment type="caution">
    <text evidence="2">The sequence shown here is derived from an EMBL/GenBank/DDBJ whole genome shotgun (WGS) entry which is preliminary data.</text>
</comment>